<feature type="transmembrane region" description="Helical" evidence="1">
    <location>
        <begin position="217"/>
        <end position="235"/>
    </location>
</feature>
<evidence type="ECO:0000313" key="2">
    <source>
        <dbReference type="EMBL" id="OAD45797.1"/>
    </source>
</evidence>
<protein>
    <submittedName>
        <fullName evidence="2">Uncharacterized protein</fullName>
    </submittedName>
</protein>
<organism evidence="2 3">
    <name type="scientific">Polaribacter atrinae</name>
    <dbReference type="NCBI Taxonomy" id="1333662"/>
    <lineage>
        <taxon>Bacteria</taxon>
        <taxon>Pseudomonadati</taxon>
        <taxon>Bacteroidota</taxon>
        <taxon>Flavobacteriia</taxon>
        <taxon>Flavobacteriales</taxon>
        <taxon>Flavobacteriaceae</taxon>
    </lineage>
</organism>
<feature type="transmembrane region" description="Helical" evidence="1">
    <location>
        <begin position="21"/>
        <end position="40"/>
    </location>
</feature>
<dbReference type="EMBL" id="LVWE01000010">
    <property type="protein sequence ID" value="OAD45797.1"/>
    <property type="molecule type" value="Genomic_DNA"/>
</dbReference>
<feature type="transmembrane region" description="Helical" evidence="1">
    <location>
        <begin position="72"/>
        <end position="94"/>
    </location>
</feature>
<dbReference type="AlphaFoldDB" id="A0A176TD23"/>
<dbReference type="OrthoDB" id="977790at2"/>
<dbReference type="Proteomes" id="UP000076923">
    <property type="component" value="Unassembled WGS sequence"/>
</dbReference>
<keyword evidence="3" id="KW-1185">Reference proteome</keyword>
<feature type="transmembrane region" description="Helical" evidence="1">
    <location>
        <begin position="135"/>
        <end position="168"/>
    </location>
</feature>
<dbReference type="STRING" id="1333662.LPB303_05785"/>
<dbReference type="RefSeq" id="WP_068448756.1">
    <property type="nucleotide sequence ID" value="NZ_CANKUV010000001.1"/>
</dbReference>
<comment type="caution">
    <text evidence="2">The sequence shown here is derived from an EMBL/GenBank/DDBJ whole genome shotgun (WGS) entry which is preliminary data.</text>
</comment>
<reference evidence="2 3" key="1">
    <citation type="submission" date="2016-02" db="EMBL/GenBank/DDBJ databases">
        <title>Draft genome sequence of Polaribacter atrinae KACC17473.</title>
        <authorList>
            <person name="Shin S.-K."/>
            <person name="Yi H."/>
        </authorList>
    </citation>
    <scope>NUCLEOTIDE SEQUENCE [LARGE SCALE GENOMIC DNA]</scope>
    <source>
        <strain evidence="2 3">KACC 17473</strain>
    </source>
</reference>
<name>A0A176TD23_9FLAO</name>
<evidence type="ECO:0000256" key="1">
    <source>
        <dbReference type="SAM" id="Phobius"/>
    </source>
</evidence>
<proteinExistence type="predicted"/>
<sequence length="253" mass="29661">MKFFEIPKEDLKKIISVFNRKIGLFVFFVFVLFFDSTYFSEKVTNSQITINLLMLAGFFAMYFRSTPRVKELMLYAVVLGIGGEYLFSRVLHMYTYRLENVPLYVPIGHAALYGRVFKFSTAPIVRKYHKAVEQLFSIVIVLFATVYLLFFSDVFGFVMTIGVFLLLWKRPKDRLFFYAMYILVAILEIGGTAFGCWRWPSIAFDVFEFLPSNNPPSGISLFYFLLDIGCFVIYTQRHKVTWRRLKNIRSKHA</sequence>
<gene>
    <name evidence="2" type="ORF">LPB303_05785</name>
</gene>
<feature type="transmembrane region" description="Helical" evidence="1">
    <location>
        <begin position="46"/>
        <end position="63"/>
    </location>
</feature>
<keyword evidence="1" id="KW-0812">Transmembrane</keyword>
<feature type="transmembrane region" description="Helical" evidence="1">
    <location>
        <begin position="175"/>
        <end position="197"/>
    </location>
</feature>
<keyword evidence="1" id="KW-1133">Transmembrane helix</keyword>
<accession>A0A176TD23</accession>
<evidence type="ECO:0000313" key="3">
    <source>
        <dbReference type="Proteomes" id="UP000076923"/>
    </source>
</evidence>
<keyword evidence="1" id="KW-0472">Membrane</keyword>